<evidence type="ECO:0000256" key="13">
    <source>
        <dbReference type="NCBIfam" id="TIGR02402"/>
    </source>
</evidence>
<dbReference type="InterPro" id="IPR017853">
    <property type="entry name" value="GH"/>
</dbReference>
<dbReference type="SMART" id="SM00642">
    <property type="entry name" value="Aamy"/>
    <property type="match status" value="1"/>
</dbReference>
<comment type="catalytic activity">
    <reaction evidence="12 14">
        <text>hydrolysis of (1-&gt;4)-alpha-D-glucosidic linkage in 4-alpha-D-[(1-&gt;4)-alpha-D-glucanosyl]n trehalose to yield trehalose and (1-&gt;4)-alpha-D-glucan.</text>
        <dbReference type="EC" id="3.2.1.141"/>
    </reaction>
</comment>
<feature type="binding site" evidence="16">
    <location>
        <begin position="305"/>
        <end position="309"/>
    </location>
    <ligand>
        <name>substrate</name>
    </ligand>
</feature>
<dbReference type="SUPFAM" id="SSF81296">
    <property type="entry name" value="E set domains"/>
    <property type="match status" value="1"/>
</dbReference>
<dbReference type="PIRSF" id="PIRSF006337">
    <property type="entry name" value="Trehalose_TreZ"/>
    <property type="match status" value="1"/>
</dbReference>
<dbReference type="EC" id="3.2.1.141" evidence="4 13"/>
<protein>
    <recommendedName>
        <fullName evidence="5 13">Malto-oligosyltrehalose trehalohydrolase</fullName>
        <shortName evidence="14">MTHase</shortName>
        <ecNumber evidence="4 13">3.2.1.141</ecNumber>
    </recommendedName>
    <alternativeName>
        <fullName evidence="11 14">4-alpha-D-((1-&gt;4)-alpha-D-glucano)trehalose trehalohydrolase</fullName>
    </alternativeName>
    <alternativeName>
        <fullName evidence="10 14">Maltooligosyl trehalose trehalohydrolase</fullName>
    </alternativeName>
</protein>
<feature type="site" description="Transition state stabilizer" evidence="17">
    <location>
        <position position="376"/>
    </location>
</feature>
<evidence type="ECO:0000313" key="19">
    <source>
        <dbReference type="EMBL" id="RJO69175.1"/>
    </source>
</evidence>
<comment type="pathway">
    <text evidence="2 14">Glycan biosynthesis; trehalose biosynthesis.</text>
</comment>
<evidence type="ECO:0000256" key="10">
    <source>
        <dbReference type="ARBA" id="ARBA00032057"/>
    </source>
</evidence>
<comment type="subcellular location">
    <subcellularLocation>
        <location evidence="1 15">Cytoplasm</location>
    </subcellularLocation>
</comment>
<dbReference type="NCBIfam" id="TIGR02402">
    <property type="entry name" value="trehalose_TreZ"/>
    <property type="match status" value="1"/>
</dbReference>
<dbReference type="InterPro" id="IPR014756">
    <property type="entry name" value="Ig_E-set"/>
</dbReference>
<dbReference type="InterPro" id="IPR006047">
    <property type="entry name" value="GH13_cat_dom"/>
</dbReference>
<dbReference type="Pfam" id="PF00128">
    <property type="entry name" value="Alpha-amylase"/>
    <property type="match status" value="1"/>
</dbReference>
<dbReference type="GO" id="GO:0005992">
    <property type="term" value="P:trehalose biosynthetic process"/>
    <property type="evidence" value="ECO:0007669"/>
    <property type="project" value="UniProtKB-UniRule"/>
</dbReference>
<evidence type="ECO:0000256" key="11">
    <source>
        <dbReference type="ARBA" id="ARBA00033284"/>
    </source>
</evidence>
<keyword evidence="20" id="KW-1185">Reference proteome</keyword>
<dbReference type="GO" id="GO:0033942">
    <property type="term" value="F:4-alpha-D-(1-&gt;4)-alpha-D-glucanotrehalose trehalohydrolase activity"/>
    <property type="evidence" value="ECO:0007669"/>
    <property type="project" value="UniProtKB-EC"/>
</dbReference>
<evidence type="ECO:0000313" key="20">
    <source>
        <dbReference type="Proteomes" id="UP000266677"/>
    </source>
</evidence>
<gene>
    <name evidence="19" type="primary">treZ</name>
    <name evidence="19" type="ORF">D5S18_31415</name>
</gene>
<evidence type="ECO:0000259" key="18">
    <source>
        <dbReference type="SMART" id="SM00642"/>
    </source>
</evidence>
<dbReference type="InterPro" id="IPR013783">
    <property type="entry name" value="Ig-like_fold"/>
</dbReference>
<evidence type="ECO:0000256" key="7">
    <source>
        <dbReference type="ARBA" id="ARBA00022801"/>
    </source>
</evidence>
<dbReference type="InterPro" id="IPR044901">
    <property type="entry name" value="Trehalose_TreZ_E-set_sf"/>
</dbReference>
<evidence type="ECO:0000256" key="8">
    <source>
        <dbReference type="ARBA" id="ARBA00023277"/>
    </source>
</evidence>
<evidence type="ECO:0000256" key="6">
    <source>
        <dbReference type="ARBA" id="ARBA00022490"/>
    </source>
</evidence>
<sequence length="579" mass="64685">MTVFEVWAPRAGRVRLELDDVVHPMRGERGWWRVEAEAAPWARYGYLLDDDPRALPDPRSPRQPDGVHGRSAVHELDPAVWTDDGWTGRPLAGAVYYELHIGAFTPEGTFDAAIERLDHLVELGVTVVEVMPVNAFNGEWNWGYDGVLWYAVHEPYGGPDGLQRFVNACHTRGLAVALDVVYNHLGPSGNYLPRFGPYLGEGRNSWGERINIDGPDSDPVRRFIIDNALRWFREFHIDALRLDAVHAIPDRRAVPWLAELARETERLAAHLGRPLTLVAETDLNDPRLITPRAAGGYGLAGQWNDDLHHAVHAAISGERQGYYVDFGSLEALARTMERGFLHAATYSTFRRRIHGDPIDIRVIPGSALLAYTCNHDQIGNRARGDRPAAYLTDGQLAIKAALVLLSPYTPMLFMGEEWGARTPFQYFTSHPEPELAAAVAAGRRAEFAEHGWPATDIPDPQDPRTFLRSKLDWSEPRHPRAARLLACYRALIALRRNRFEIGDPYLPEVRTEYDERAGWFVLSRGPLCLVCNLSSETIAIPVGGRPLLSWEPPASVSDSAVQLSGHSFAVLARDDLDPI</sequence>
<comment type="similarity">
    <text evidence="3 14">Belongs to the glycosyl hydrolase 13 family.</text>
</comment>
<feature type="active site" description="Proton donor" evidence="15">
    <location>
        <position position="280"/>
    </location>
</feature>
<evidence type="ECO:0000256" key="17">
    <source>
        <dbReference type="PIRSR" id="PIRSR006337-3"/>
    </source>
</evidence>
<dbReference type="InterPro" id="IPR022567">
    <property type="entry name" value="DUF3459"/>
</dbReference>
<evidence type="ECO:0000256" key="5">
    <source>
        <dbReference type="ARBA" id="ARBA00015938"/>
    </source>
</evidence>
<reference evidence="19 20" key="1">
    <citation type="submission" date="2018-09" db="EMBL/GenBank/DDBJ databases">
        <title>YIM PH21274 draft genome.</title>
        <authorList>
            <person name="Miao C."/>
        </authorList>
    </citation>
    <scope>NUCLEOTIDE SEQUENCE [LARGE SCALE GENOMIC DNA]</scope>
    <source>
        <strain evidence="19 20">YIM PH 21724</strain>
    </source>
</reference>
<feature type="binding site" evidence="16">
    <location>
        <begin position="241"/>
        <end position="246"/>
    </location>
    <ligand>
        <name>substrate</name>
    </ligand>
</feature>
<dbReference type="PANTHER" id="PTHR43651:SF11">
    <property type="entry name" value="MALTO-OLIGOSYLTREHALOSE TREHALOHYDROLASE"/>
    <property type="match status" value="1"/>
</dbReference>
<dbReference type="Gene3D" id="3.20.20.80">
    <property type="entry name" value="Glycosidases"/>
    <property type="match status" value="1"/>
</dbReference>
<dbReference type="OrthoDB" id="9800174at2"/>
<dbReference type="Pfam" id="PF11941">
    <property type="entry name" value="DUF3459"/>
    <property type="match status" value="1"/>
</dbReference>
<evidence type="ECO:0000256" key="4">
    <source>
        <dbReference type="ARBA" id="ARBA00012268"/>
    </source>
</evidence>
<name>A0A3A4JKS1_9NOCA</name>
<evidence type="ECO:0000256" key="3">
    <source>
        <dbReference type="ARBA" id="ARBA00008061"/>
    </source>
</evidence>
<keyword evidence="6" id="KW-0963">Cytoplasm</keyword>
<dbReference type="EMBL" id="QZFU01000045">
    <property type="protein sequence ID" value="RJO69175.1"/>
    <property type="molecule type" value="Genomic_DNA"/>
</dbReference>
<evidence type="ECO:0000256" key="9">
    <source>
        <dbReference type="ARBA" id="ARBA00023295"/>
    </source>
</evidence>
<evidence type="ECO:0000256" key="16">
    <source>
        <dbReference type="PIRSR" id="PIRSR006337-2"/>
    </source>
</evidence>
<dbReference type="RefSeq" id="WP_120044757.1">
    <property type="nucleotide sequence ID" value="NZ_QZFU01000045.1"/>
</dbReference>
<evidence type="ECO:0000256" key="1">
    <source>
        <dbReference type="ARBA" id="ARBA00004496"/>
    </source>
</evidence>
<feature type="binding site" evidence="16">
    <location>
        <begin position="375"/>
        <end position="380"/>
    </location>
    <ligand>
        <name>substrate</name>
    </ligand>
</feature>
<dbReference type="Gene3D" id="1.10.10.760">
    <property type="entry name" value="E-set domains of sugar-utilizing enzymes"/>
    <property type="match status" value="1"/>
</dbReference>
<evidence type="ECO:0000256" key="14">
    <source>
        <dbReference type="PIRNR" id="PIRNR006337"/>
    </source>
</evidence>
<keyword evidence="8" id="KW-0119">Carbohydrate metabolism</keyword>
<organism evidence="19 20">
    <name type="scientific">Nocardia panacis</name>
    <dbReference type="NCBI Taxonomy" id="2340916"/>
    <lineage>
        <taxon>Bacteria</taxon>
        <taxon>Bacillati</taxon>
        <taxon>Actinomycetota</taxon>
        <taxon>Actinomycetes</taxon>
        <taxon>Mycobacteriales</taxon>
        <taxon>Nocardiaceae</taxon>
        <taxon>Nocardia</taxon>
    </lineage>
</organism>
<evidence type="ECO:0000256" key="12">
    <source>
        <dbReference type="ARBA" id="ARBA00034013"/>
    </source>
</evidence>
<evidence type="ECO:0000256" key="15">
    <source>
        <dbReference type="PIRSR" id="PIRSR006337-1"/>
    </source>
</evidence>
<dbReference type="UniPathway" id="UPA00299"/>
<dbReference type="CDD" id="cd02853">
    <property type="entry name" value="E_set_MTHase_like_N"/>
    <property type="match status" value="1"/>
</dbReference>
<dbReference type="Gene3D" id="2.60.40.10">
    <property type="entry name" value="Immunoglobulins"/>
    <property type="match status" value="1"/>
</dbReference>
<dbReference type="PANTHER" id="PTHR43651">
    <property type="entry name" value="1,4-ALPHA-GLUCAN-BRANCHING ENZYME"/>
    <property type="match status" value="1"/>
</dbReference>
<dbReference type="AlphaFoldDB" id="A0A3A4JKS1"/>
<dbReference type="Proteomes" id="UP000266677">
    <property type="component" value="Unassembled WGS sequence"/>
</dbReference>
<keyword evidence="9 14" id="KW-0326">Glycosidase</keyword>
<accession>A0A3A4JKS1</accession>
<proteinExistence type="inferred from homology"/>
<dbReference type="SUPFAM" id="SSF51445">
    <property type="entry name" value="(Trans)glycosidases"/>
    <property type="match status" value="1"/>
</dbReference>
<dbReference type="InterPro" id="IPR012768">
    <property type="entry name" value="Trehalose_TreZ"/>
</dbReference>
<dbReference type="GO" id="GO:0005737">
    <property type="term" value="C:cytoplasm"/>
    <property type="evidence" value="ECO:0007669"/>
    <property type="project" value="UniProtKB-SubCell"/>
</dbReference>
<evidence type="ECO:0000256" key="2">
    <source>
        <dbReference type="ARBA" id="ARBA00005199"/>
    </source>
</evidence>
<dbReference type="CDD" id="cd11325">
    <property type="entry name" value="AmyAc_GTHase"/>
    <property type="match status" value="1"/>
</dbReference>
<keyword evidence="7 14" id="KW-0378">Hydrolase</keyword>
<feature type="active site" description="Nucleophile" evidence="15">
    <location>
        <position position="243"/>
    </location>
</feature>
<comment type="caution">
    <text evidence="19">The sequence shown here is derived from an EMBL/GenBank/DDBJ whole genome shotgun (WGS) entry which is preliminary data.</text>
</comment>
<feature type="domain" description="Glycosyl hydrolase family 13 catalytic" evidence="18">
    <location>
        <begin position="98"/>
        <end position="443"/>
    </location>
</feature>